<feature type="signal peptide" evidence="1">
    <location>
        <begin position="1"/>
        <end position="24"/>
    </location>
</feature>
<proteinExistence type="predicted"/>
<organism evidence="2 3">
    <name type="scientific">Mannheimia cairinae</name>
    <dbReference type="NCBI Taxonomy" id="3025936"/>
    <lineage>
        <taxon>Bacteria</taxon>
        <taxon>Pseudomonadati</taxon>
        <taxon>Pseudomonadota</taxon>
        <taxon>Gammaproteobacteria</taxon>
        <taxon>Pasteurellales</taxon>
        <taxon>Pasteurellaceae</taxon>
        <taxon>Mannheimia</taxon>
    </lineage>
</organism>
<keyword evidence="1" id="KW-0732">Signal</keyword>
<evidence type="ECO:0000313" key="2">
    <source>
        <dbReference type="EMBL" id="MDD0824614.1"/>
    </source>
</evidence>
<dbReference type="Proteomes" id="UP001221909">
    <property type="component" value="Unassembled WGS sequence"/>
</dbReference>
<evidence type="ECO:0000313" key="3">
    <source>
        <dbReference type="Proteomes" id="UP001221909"/>
    </source>
</evidence>
<gene>
    <name evidence="2" type="ORF">PTQ27_09105</name>
</gene>
<keyword evidence="3" id="KW-1185">Reference proteome</keyword>
<dbReference type="EMBL" id="JAQSJE010000009">
    <property type="protein sequence ID" value="MDD0824614.1"/>
    <property type="molecule type" value="Genomic_DNA"/>
</dbReference>
<dbReference type="RefSeq" id="WP_273748999.1">
    <property type="nucleotide sequence ID" value="NZ_JAQSJE010000009.1"/>
</dbReference>
<sequence length="55" mass="6165">MLKHIKYSLAAFLCLVVFSTISQCSDGEELVPESKCKPETCEFKVTERIKLGVSK</sequence>
<name>A0ABT5MQZ8_9PAST</name>
<reference evidence="2 3" key="1">
    <citation type="submission" date="2023-02" db="EMBL/GenBank/DDBJ databases">
        <title>Mannheimia cairiniae sp. nov., a novel species of Mannheimia obtained from moscovy ducks (Cairina moschata) and reclassification of Mannheimia ovis as heterotypic synonym of Mannheimia pernigra.</title>
        <authorList>
            <person name="Christensen H."/>
        </authorList>
    </citation>
    <scope>NUCLEOTIDE SEQUENCE [LARGE SCALE GENOMIC DNA]</scope>
    <source>
        <strain evidence="2 3">AT1</strain>
    </source>
</reference>
<feature type="chain" id="PRO_5046350932" evidence="1">
    <location>
        <begin position="25"/>
        <end position="55"/>
    </location>
</feature>
<evidence type="ECO:0000256" key="1">
    <source>
        <dbReference type="SAM" id="SignalP"/>
    </source>
</evidence>
<protein>
    <submittedName>
        <fullName evidence="2">Uncharacterized protein</fullName>
    </submittedName>
</protein>
<accession>A0ABT5MQZ8</accession>
<comment type="caution">
    <text evidence="2">The sequence shown here is derived from an EMBL/GenBank/DDBJ whole genome shotgun (WGS) entry which is preliminary data.</text>
</comment>